<dbReference type="Pfam" id="PF03631">
    <property type="entry name" value="Virul_fac_BrkB"/>
    <property type="match status" value="1"/>
</dbReference>
<proteinExistence type="predicted"/>
<evidence type="ECO:0000313" key="8">
    <source>
        <dbReference type="Proteomes" id="UP001325680"/>
    </source>
</evidence>
<dbReference type="RefSeq" id="WP_114791701.1">
    <property type="nucleotide sequence ID" value="NZ_CP139960.1"/>
</dbReference>
<feature type="transmembrane region" description="Helical" evidence="6">
    <location>
        <begin position="101"/>
        <end position="121"/>
    </location>
</feature>
<feature type="transmembrane region" description="Helical" evidence="6">
    <location>
        <begin position="186"/>
        <end position="209"/>
    </location>
</feature>
<dbReference type="Proteomes" id="UP001325680">
    <property type="component" value="Chromosome"/>
</dbReference>
<evidence type="ECO:0000256" key="2">
    <source>
        <dbReference type="ARBA" id="ARBA00022475"/>
    </source>
</evidence>
<organism evidence="7 8">
    <name type="scientific">Niabella yanshanensis</name>
    <dbReference type="NCBI Taxonomy" id="577386"/>
    <lineage>
        <taxon>Bacteria</taxon>
        <taxon>Pseudomonadati</taxon>
        <taxon>Bacteroidota</taxon>
        <taxon>Chitinophagia</taxon>
        <taxon>Chitinophagales</taxon>
        <taxon>Chitinophagaceae</taxon>
        <taxon>Niabella</taxon>
    </lineage>
</organism>
<keyword evidence="3 6" id="KW-0812">Transmembrane</keyword>
<dbReference type="PANTHER" id="PTHR30213:SF1">
    <property type="entry name" value="INNER MEMBRANE PROTEIN YHJD"/>
    <property type="match status" value="1"/>
</dbReference>
<dbReference type="EMBL" id="CP139960">
    <property type="protein sequence ID" value="WQD37514.1"/>
    <property type="molecule type" value="Genomic_DNA"/>
</dbReference>
<keyword evidence="4 6" id="KW-1133">Transmembrane helix</keyword>
<evidence type="ECO:0000256" key="1">
    <source>
        <dbReference type="ARBA" id="ARBA00004651"/>
    </source>
</evidence>
<feature type="transmembrane region" description="Helical" evidence="6">
    <location>
        <begin position="38"/>
        <end position="61"/>
    </location>
</feature>
<feature type="transmembrane region" description="Helical" evidence="6">
    <location>
        <begin position="142"/>
        <end position="166"/>
    </location>
</feature>
<evidence type="ECO:0000256" key="4">
    <source>
        <dbReference type="ARBA" id="ARBA00022989"/>
    </source>
</evidence>
<protein>
    <submittedName>
        <fullName evidence="7">YihY/virulence factor BrkB family protein</fullName>
    </submittedName>
</protein>
<name>A0ABZ0W4N5_9BACT</name>
<keyword evidence="2" id="KW-1003">Cell membrane</keyword>
<reference evidence="7 8" key="1">
    <citation type="submission" date="2023-12" db="EMBL/GenBank/DDBJ databases">
        <title>Genome sequencing and assembly of bacterial species from a model synthetic community.</title>
        <authorList>
            <person name="Hogle S.L."/>
        </authorList>
    </citation>
    <scope>NUCLEOTIDE SEQUENCE [LARGE SCALE GENOMIC DNA]</scope>
    <source>
        <strain evidence="7 8">HAMBI_3031</strain>
    </source>
</reference>
<dbReference type="PIRSF" id="PIRSF035875">
    <property type="entry name" value="RNase_BN"/>
    <property type="match status" value="1"/>
</dbReference>
<keyword evidence="8" id="KW-1185">Reference proteome</keyword>
<dbReference type="PANTHER" id="PTHR30213">
    <property type="entry name" value="INNER MEMBRANE PROTEIN YHJD"/>
    <property type="match status" value="1"/>
</dbReference>
<evidence type="ECO:0000256" key="5">
    <source>
        <dbReference type="ARBA" id="ARBA00023136"/>
    </source>
</evidence>
<evidence type="ECO:0000313" key="7">
    <source>
        <dbReference type="EMBL" id="WQD37514.1"/>
    </source>
</evidence>
<accession>A0ABZ0W4N5</accession>
<feature type="transmembrane region" description="Helical" evidence="6">
    <location>
        <begin position="221"/>
        <end position="240"/>
    </location>
</feature>
<gene>
    <name evidence="7" type="ORF">U0035_17730</name>
</gene>
<feature type="transmembrane region" description="Helical" evidence="6">
    <location>
        <begin position="252"/>
        <end position="277"/>
    </location>
</feature>
<keyword evidence="5 6" id="KW-0472">Membrane</keyword>
<sequence>MKRAFSKSKSFFKNTGDLLIASAKGFSADKIPKLSSSLAYCTVFSMAPLLTIVIASASLIYKKEIIENKIYEEVVKLTDENIAAQVQNIVTQASLSGKTTIALIIGIISLIIGATAVFLEIQDSLNTIWKVRAKPRKGIWGLLTNRVKSFGLIVSLGFLLLVSLILNSILGSVQSRFQNLIPVDSGWLFFILNNVLTFSVITFLFAVIFKVLPDVIIKWKPAFVGAAFTAVLFGIGKFLIDLYITKSSPGVVFGAAGTIIIILLWVYYTSFILYFGAEFTQVYAEKYSESIRPSKYAVHVEVVTEEQNVRELPPQHPEYTSEQ</sequence>
<evidence type="ECO:0000256" key="3">
    <source>
        <dbReference type="ARBA" id="ARBA00022692"/>
    </source>
</evidence>
<dbReference type="InterPro" id="IPR017039">
    <property type="entry name" value="Virul_fac_BrkB"/>
</dbReference>
<comment type="subcellular location">
    <subcellularLocation>
        <location evidence="1">Cell membrane</location>
        <topology evidence="1">Multi-pass membrane protein</topology>
    </subcellularLocation>
</comment>
<evidence type="ECO:0000256" key="6">
    <source>
        <dbReference type="SAM" id="Phobius"/>
    </source>
</evidence>
<dbReference type="NCBIfam" id="TIGR00765">
    <property type="entry name" value="yihY_not_rbn"/>
    <property type="match status" value="1"/>
</dbReference>